<keyword evidence="2" id="KW-1133">Transmembrane helix</keyword>
<gene>
    <name evidence="3" type="ORF">GN331_14165</name>
</gene>
<protein>
    <submittedName>
        <fullName evidence="3">Uncharacterized protein</fullName>
    </submittedName>
</protein>
<dbReference type="AlphaFoldDB" id="A0A7C9MNK2"/>
<keyword evidence="2" id="KW-0812">Transmembrane</keyword>
<reference evidence="3 4" key="1">
    <citation type="submission" date="2019-12" db="EMBL/GenBank/DDBJ databases">
        <authorList>
            <person name="Xu J."/>
        </authorList>
    </citation>
    <scope>NUCLEOTIDE SEQUENCE [LARGE SCALE GENOMIC DNA]</scope>
    <source>
        <strain evidence="3 4">HX-5-24</strain>
    </source>
</reference>
<evidence type="ECO:0000313" key="3">
    <source>
        <dbReference type="EMBL" id="MUV15347.1"/>
    </source>
</evidence>
<feature type="region of interest" description="Disordered" evidence="1">
    <location>
        <begin position="32"/>
        <end position="57"/>
    </location>
</feature>
<feature type="compositionally biased region" description="Basic and acidic residues" evidence="1">
    <location>
        <begin position="32"/>
        <end position="53"/>
    </location>
</feature>
<dbReference type="EMBL" id="WOXT01000005">
    <property type="protein sequence ID" value="MUV15347.1"/>
    <property type="molecule type" value="Genomic_DNA"/>
</dbReference>
<dbReference type="Proteomes" id="UP000479692">
    <property type="component" value="Unassembled WGS sequence"/>
</dbReference>
<dbReference type="RefSeq" id="WP_156642955.1">
    <property type="nucleotide sequence ID" value="NZ_WOXT01000005.1"/>
</dbReference>
<sequence length="183" mass="21001">MDGDDAIRIWGVVGPLLVGALGAFWARKIQREDRQDERRREADKAKRDEGRAERQHKRQVIAEQLEEPQRSCASYLACTQDIIEKKASLVSKPSQKTEQEHSESLQRWGDSYALLMILGSKDLVNTAIELWNAAIKFHVDVSRDLTAEEEEIVKVYKQKKLVYQKAARAEIQTLREQLVEAVN</sequence>
<organism evidence="3 4">
    <name type="scientific">Noviluteimonas gilva</name>
    <dbReference type="NCBI Taxonomy" id="2682097"/>
    <lineage>
        <taxon>Bacteria</taxon>
        <taxon>Pseudomonadati</taxon>
        <taxon>Pseudomonadota</taxon>
        <taxon>Gammaproteobacteria</taxon>
        <taxon>Lysobacterales</taxon>
        <taxon>Lysobacteraceae</taxon>
        <taxon>Noviluteimonas</taxon>
    </lineage>
</organism>
<keyword evidence="4" id="KW-1185">Reference proteome</keyword>
<feature type="transmembrane region" description="Helical" evidence="2">
    <location>
        <begin position="6"/>
        <end position="26"/>
    </location>
</feature>
<evidence type="ECO:0000256" key="1">
    <source>
        <dbReference type="SAM" id="MobiDB-lite"/>
    </source>
</evidence>
<comment type="caution">
    <text evidence="3">The sequence shown here is derived from an EMBL/GenBank/DDBJ whole genome shotgun (WGS) entry which is preliminary data.</text>
</comment>
<evidence type="ECO:0000313" key="4">
    <source>
        <dbReference type="Proteomes" id="UP000479692"/>
    </source>
</evidence>
<keyword evidence="2" id="KW-0472">Membrane</keyword>
<name>A0A7C9MNK2_9GAMM</name>
<accession>A0A7C9MNK2</accession>
<evidence type="ECO:0000256" key="2">
    <source>
        <dbReference type="SAM" id="Phobius"/>
    </source>
</evidence>
<proteinExistence type="predicted"/>